<keyword evidence="3" id="KW-0378">Hydrolase</keyword>
<evidence type="ECO:0000259" key="2">
    <source>
        <dbReference type="Pfam" id="PF02517"/>
    </source>
</evidence>
<keyword evidence="1" id="KW-0812">Transmembrane</keyword>
<dbReference type="PANTHER" id="PTHR39430:SF1">
    <property type="entry name" value="PROTEASE"/>
    <property type="match status" value="1"/>
</dbReference>
<feature type="transmembrane region" description="Helical" evidence="1">
    <location>
        <begin position="92"/>
        <end position="115"/>
    </location>
</feature>
<evidence type="ECO:0000313" key="3">
    <source>
        <dbReference type="EMBL" id="ODR46977.1"/>
    </source>
</evidence>
<dbReference type="AlphaFoldDB" id="A0A1E3UEL9"/>
<feature type="transmembrane region" description="Helical" evidence="1">
    <location>
        <begin position="220"/>
        <end position="247"/>
    </location>
</feature>
<keyword evidence="1" id="KW-1133">Transmembrane helix</keyword>
<accession>A0A1E3UEL9</accession>
<dbReference type="Pfam" id="PF02517">
    <property type="entry name" value="Rce1-like"/>
    <property type="match status" value="1"/>
</dbReference>
<evidence type="ECO:0000313" key="4">
    <source>
        <dbReference type="Proteomes" id="UP000094271"/>
    </source>
</evidence>
<protein>
    <submittedName>
        <fullName evidence="3">CAAX protease</fullName>
    </submittedName>
</protein>
<gene>
    <name evidence="3" type="ORF">BEI59_23425</name>
</gene>
<dbReference type="RefSeq" id="WP_069432001.1">
    <property type="nucleotide sequence ID" value="NZ_MEHA01000021.1"/>
</dbReference>
<feature type="transmembrane region" description="Helical" evidence="1">
    <location>
        <begin position="160"/>
        <end position="179"/>
    </location>
</feature>
<sequence>MKEIKKPAEGLSTAKTVLGIILSIAILAIAQTLAFVISEFLLNLGVPGAICNVIAGVLYVALALAGIILLCKKILKVDMSEMRIPRFKVKGVWLIAAVLMPALVLLISILTGGHWEMNTFNTETTLATITGAVVFFGLATGIVEEVVFRGVIMGCLEKRFNIKVAVIIPSVLFGALHIIGNSLDFISIIQLLIAGSIVGILFSLIAYVSHSVWNNAIVHGIWNMAIIGGILHIGNSADSGSIFNFVLDNKMFLITGGDFGIEASVVSIFVYLIFCVLAVYLLKKKGI</sequence>
<evidence type="ECO:0000256" key="1">
    <source>
        <dbReference type="SAM" id="Phobius"/>
    </source>
</evidence>
<proteinExistence type="predicted"/>
<dbReference type="GO" id="GO:0080120">
    <property type="term" value="P:CAAX-box protein maturation"/>
    <property type="evidence" value="ECO:0007669"/>
    <property type="project" value="UniProtKB-ARBA"/>
</dbReference>
<comment type="caution">
    <text evidence="3">The sequence shown here is derived from an EMBL/GenBank/DDBJ whole genome shotgun (WGS) entry which is preliminary data.</text>
</comment>
<name>A0A1E3UEL9_9FIRM</name>
<dbReference type="Proteomes" id="UP000094271">
    <property type="component" value="Unassembled WGS sequence"/>
</dbReference>
<keyword evidence="3" id="KW-0645">Protease</keyword>
<dbReference type="GO" id="GO:0004175">
    <property type="term" value="F:endopeptidase activity"/>
    <property type="evidence" value="ECO:0007669"/>
    <property type="project" value="UniProtKB-ARBA"/>
</dbReference>
<feature type="transmembrane region" description="Helical" evidence="1">
    <location>
        <begin position="127"/>
        <end position="148"/>
    </location>
</feature>
<organism evidence="3 4">
    <name type="scientific">Eisenbergiella tayi</name>
    <dbReference type="NCBI Taxonomy" id="1432052"/>
    <lineage>
        <taxon>Bacteria</taxon>
        <taxon>Bacillati</taxon>
        <taxon>Bacillota</taxon>
        <taxon>Clostridia</taxon>
        <taxon>Lachnospirales</taxon>
        <taxon>Lachnospiraceae</taxon>
        <taxon>Eisenbergiella</taxon>
    </lineage>
</organism>
<dbReference type="GO" id="GO:0006508">
    <property type="term" value="P:proteolysis"/>
    <property type="evidence" value="ECO:0007669"/>
    <property type="project" value="UniProtKB-KW"/>
</dbReference>
<dbReference type="EMBL" id="MEHA01000021">
    <property type="protein sequence ID" value="ODR46977.1"/>
    <property type="molecule type" value="Genomic_DNA"/>
</dbReference>
<feature type="transmembrane region" description="Helical" evidence="1">
    <location>
        <begin position="259"/>
        <end position="282"/>
    </location>
</feature>
<dbReference type="OrthoDB" id="9782250at2"/>
<feature type="transmembrane region" description="Helical" evidence="1">
    <location>
        <begin position="185"/>
        <end position="208"/>
    </location>
</feature>
<keyword evidence="1" id="KW-0472">Membrane</keyword>
<feature type="transmembrane region" description="Helical" evidence="1">
    <location>
        <begin position="44"/>
        <end position="71"/>
    </location>
</feature>
<dbReference type="PANTHER" id="PTHR39430">
    <property type="entry name" value="MEMBRANE-ASSOCIATED PROTEASE-RELATED"/>
    <property type="match status" value="1"/>
</dbReference>
<feature type="transmembrane region" description="Helical" evidence="1">
    <location>
        <begin position="16"/>
        <end position="38"/>
    </location>
</feature>
<dbReference type="InterPro" id="IPR003675">
    <property type="entry name" value="Rce1/LyrA-like_dom"/>
</dbReference>
<reference evidence="3 4" key="1">
    <citation type="submission" date="2016-08" db="EMBL/GenBank/DDBJ databases">
        <authorList>
            <person name="Seilhamer J.J."/>
        </authorList>
    </citation>
    <scope>NUCLEOTIDE SEQUENCE [LARGE SCALE GENOMIC DNA]</scope>
    <source>
        <strain evidence="3 4">NML150140-1</strain>
    </source>
</reference>
<feature type="domain" description="CAAX prenyl protease 2/Lysostaphin resistance protein A-like" evidence="2">
    <location>
        <begin position="131"/>
        <end position="224"/>
    </location>
</feature>